<dbReference type="Gene3D" id="3.40.50.880">
    <property type="match status" value="1"/>
</dbReference>
<comment type="pathway">
    <text evidence="2 12">Amino-acid biosynthesis; L-histidine biosynthesis; L-histidine from 5-phospho-alpha-D-ribose 1-diphosphate: step 5/9.</text>
</comment>
<dbReference type="InterPro" id="IPR017926">
    <property type="entry name" value="GATASE"/>
</dbReference>
<dbReference type="RefSeq" id="WP_058522451.1">
    <property type="nucleotide sequence ID" value="NZ_CAAAHV010000006.1"/>
</dbReference>
<dbReference type="GO" id="GO:0005737">
    <property type="term" value="C:cytoplasm"/>
    <property type="evidence" value="ECO:0007669"/>
    <property type="project" value="UniProtKB-SubCell"/>
</dbReference>
<evidence type="ECO:0000256" key="9">
    <source>
        <dbReference type="ARBA" id="ARBA00023239"/>
    </source>
</evidence>
<evidence type="ECO:0000256" key="10">
    <source>
        <dbReference type="ARBA" id="ARBA00047838"/>
    </source>
</evidence>
<dbReference type="STRING" id="28083.Lbir_0331"/>
<protein>
    <recommendedName>
        <fullName evidence="12">Imidazole glycerol phosphate synthase subunit HisH</fullName>
        <ecNumber evidence="12">4.3.2.10</ecNumber>
    </recommendedName>
    <alternativeName>
        <fullName evidence="12">IGP synthase glutaminase subunit</fullName>
        <ecNumber evidence="12">3.5.1.2</ecNumber>
    </alternativeName>
    <alternativeName>
        <fullName evidence="12">IGP synthase subunit HisH</fullName>
    </alternativeName>
    <alternativeName>
        <fullName evidence="12">ImGP synthase subunit HisH</fullName>
        <shortName evidence="12">IGPS subunit HisH</shortName>
    </alternativeName>
</protein>
<keyword evidence="8 12" id="KW-0368">Histidine biosynthesis</keyword>
<dbReference type="SUPFAM" id="SSF52317">
    <property type="entry name" value="Class I glutamine amidotransferase-like"/>
    <property type="match status" value="1"/>
</dbReference>
<keyword evidence="5 12" id="KW-0028">Amino-acid biosynthesis</keyword>
<evidence type="ECO:0000313" key="15">
    <source>
        <dbReference type="EMBL" id="KTC75611.1"/>
    </source>
</evidence>
<evidence type="ECO:0000313" key="18">
    <source>
        <dbReference type="Proteomes" id="UP000255066"/>
    </source>
</evidence>
<dbReference type="NCBIfam" id="TIGR01855">
    <property type="entry name" value="IMP_synth_hisH"/>
    <property type="match status" value="1"/>
</dbReference>
<feature type="domain" description="Glutamine amidotransferase" evidence="14">
    <location>
        <begin position="4"/>
        <end position="196"/>
    </location>
</feature>
<comment type="function">
    <text evidence="12">IGPS catalyzes the conversion of PRFAR and glutamine to IGP, AICAR and glutamate. The HisH subunit catalyzes the hydrolysis of glutamine to glutamate and ammonia as part of the synthesis of IGP and AICAR. The resulting ammonia molecule is channeled to the active site of HisF.</text>
</comment>
<dbReference type="FunFam" id="3.40.50.880:FF:000009">
    <property type="entry name" value="Imidazole glycerol phosphate synthase subunit HisH"/>
    <property type="match status" value="1"/>
</dbReference>
<comment type="subunit">
    <text evidence="3 12">Heterodimer of HisH and HisF.</text>
</comment>
<keyword evidence="16" id="KW-0808">Transferase</keyword>
<dbReference type="InterPro" id="IPR010139">
    <property type="entry name" value="Imidazole-glycPsynth_HisH"/>
</dbReference>
<feature type="active site" evidence="12 13">
    <location>
        <position position="180"/>
    </location>
</feature>
<dbReference type="GO" id="GO:0000105">
    <property type="term" value="P:L-histidine biosynthetic process"/>
    <property type="evidence" value="ECO:0007669"/>
    <property type="project" value="UniProtKB-UniRule"/>
</dbReference>
<dbReference type="Proteomes" id="UP000054735">
    <property type="component" value="Unassembled WGS sequence"/>
</dbReference>
<dbReference type="Pfam" id="PF00117">
    <property type="entry name" value="GATase"/>
    <property type="match status" value="1"/>
</dbReference>
<dbReference type="PANTHER" id="PTHR42701:SF1">
    <property type="entry name" value="IMIDAZOLE GLYCEROL PHOSPHATE SYNTHASE SUBUNIT HISH"/>
    <property type="match status" value="1"/>
</dbReference>
<sequence length="199" mass="22096">MIAVLDVCGNNLASLSNALSRLGYNYLLTHDAKEICNASHLIIPGVGTAPSGMNALKKYGLVNLIKELKQPVLGICLGMQLLYEYSEEGQVECLGLLPGKVTSFSPEKDYPVPHMGWNSLNWLSESPLQANLPEQTYMYFVHSYARFLDASNQTTVASCEYNHSFSAIVQRDNKIGMQFHPEKSAQAGLQLLHNFLRMQ</sequence>
<dbReference type="EMBL" id="LNXT01000003">
    <property type="protein sequence ID" value="KTC75611.1"/>
    <property type="molecule type" value="Genomic_DNA"/>
</dbReference>
<dbReference type="GO" id="GO:0004359">
    <property type="term" value="F:glutaminase activity"/>
    <property type="evidence" value="ECO:0007669"/>
    <property type="project" value="UniProtKB-EC"/>
</dbReference>
<evidence type="ECO:0000256" key="4">
    <source>
        <dbReference type="ARBA" id="ARBA00022490"/>
    </source>
</evidence>
<dbReference type="CDD" id="cd01748">
    <property type="entry name" value="GATase1_IGP_Synthase"/>
    <property type="match status" value="1"/>
</dbReference>
<evidence type="ECO:0000256" key="6">
    <source>
        <dbReference type="ARBA" id="ARBA00022801"/>
    </source>
</evidence>
<dbReference type="OrthoDB" id="9807137at2"/>
<comment type="catalytic activity">
    <reaction evidence="10 12">
        <text>5-[(5-phospho-1-deoxy-D-ribulos-1-ylimino)methylamino]-1-(5-phospho-beta-D-ribosyl)imidazole-4-carboxamide + L-glutamine = D-erythro-1-(imidazol-4-yl)glycerol 3-phosphate + 5-amino-1-(5-phospho-beta-D-ribosyl)imidazole-4-carboxamide + L-glutamate + H(+)</text>
        <dbReference type="Rhea" id="RHEA:24793"/>
        <dbReference type="ChEBI" id="CHEBI:15378"/>
        <dbReference type="ChEBI" id="CHEBI:29985"/>
        <dbReference type="ChEBI" id="CHEBI:58278"/>
        <dbReference type="ChEBI" id="CHEBI:58359"/>
        <dbReference type="ChEBI" id="CHEBI:58475"/>
        <dbReference type="ChEBI" id="CHEBI:58525"/>
        <dbReference type="EC" id="4.3.2.10"/>
    </reaction>
</comment>
<feature type="active site" evidence="12 13">
    <location>
        <position position="182"/>
    </location>
</feature>
<organism evidence="16 18">
    <name type="scientific">Legionella birminghamensis</name>
    <dbReference type="NCBI Taxonomy" id="28083"/>
    <lineage>
        <taxon>Bacteria</taxon>
        <taxon>Pseudomonadati</taxon>
        <taxon>Pseudomonadota</taxon>
        <taxon>Gammaproteobacteria</taxon>
        <taxon>Legionellales</taxon>
        <taxon>Legionellaceae</taxon>
        <taxon>Legionella</taxon>
    </lineage>
</organism>
<evidence type="ECO:0000256" key="3">
    <source>
        <dbReference type="ARBA" id="ARBA00011152"/>
    </source>
</evidence>
<keyword evidence="6 12" id="KW-0378">Hydrolase</keyword>
<dbReference type="EC" id="4.3.2.10" evidence="12"/>
<keyword evidence="16" id="KW-0328">Glycosyltransferase</keyword>
<comment type="subcellular location">
    <subcellularLocation>
        <location evidence="1 12">Cytoplasm</location>
    </subcellularLocation>
</comment>
<dbReference type="PROSITE" id="PS51273">
    <property type="entry name" value="GATASE_TYPE_1"/>
    <property type="match status" value="1"/>
</dbReference>
<keyword evidence="17" id="KW-1185">Reference proteome</keyword>
<gene>
    <name evidence="12 16" type="primary">hisH</name>
    <name evidence="15" type="ORF">Lbir_0331</name>
    <name evidence="16" type="ORF">NCTC12437_01709</name>
</gene>
<evidence type="ECO:0000256" key="5">
    <source>
        <dbReference type="ARBA" id="ARBA00022605"/>
    </source>
</evidence>
<evidence type="ECO:0000313" key="16">
    <source>
        <dbReference type="EMBL" id="STX31934.1"/>
    </source>
</evidence>
<comment type="catalytic activity">
    <reaction evidence="11 12">
        <text>L-glutamine + H2O = L-glutamate + NH4(+)</text>
        <dbReference type="Rhea" id="RHEA:15889"/>
        <dbReference type="ChEBI" id="CHEBI:15377"/>
        <dbReference type="ChEBI" id="CHEBI:28938"/>
        <dbReference type="ChEBI" id="CHEBI:29985"/>
        <dbReference type="ChEBI" id="CHEBI:58359"/>
        <dbReference type="EC" id="3.5.1.2"/>
    </reaction>
</comment>
<evidence type="ECO:0000256" key="12">
    <source>
        <dbReference type="HAMAP-Rule" id="MF_00278"/>
    </source>
</evidence>
<dbReference type="UniPathway" id="UPA00031">
    <property type="reaction ID" value="UER00010"/>
</dbReference>
<evidence type="ECO:0000256" key="8">
    <source>
        <dbReference type="ARBA" id="ARBA00023102"/>
    </source>
</evidence>
<dbReference type="EC" id="3.5.1.2" evidence="12"/>
<reference evidence="16 18" key="2">
    <citation type="submission" date="2018-06" db="EMBL/GenBank/DDBJ databases">
        <authorList>
            <consortium name="Pathogen Informatics"/>
            <person name="Doyle S."/>
        </authorList>
    </citation>
    <scope>NUCLEOTIDE SEQUENCE [LARGE SCALE GENOMIC DNA]</scope>
    <source>
        <strain evidence="16 18">NCTC12437</strain>
    </source>
</reference>
<evidence type="ECO:0000256" key="13">
    <source>
        <dbReference type="PIRSR" id="PIRSR000495-1"/>
    </source>
</evidence>
<evidence type="ECO:0000256" key="1">
    <source>
        <dbReference type="ARBA" id="ARBA00004496"/>
    </source>
</evidence>
<evidence type="ECO:0000256" key="7">
    <source>
        <dbReference type="ARBA" id="ARBA00022962"/>
    </source>
</evidence>
<dbReference type="Proteomes" id="UP000255066">
    <property type="component" value="Unassembled WGS sequence"/>
</dbReference>
<proteinExistence type="inferred from homology"/>
<accession>A0A378IID1</accession>
<keyword evidence="9 12" id="KW-0456">Lyase</keyword>
<feature type="active site" description="Nucleophile" evidence="12 13">
    <location>
        <position position="76"/>
    </location>
</feature>
<keyword evidence="7 12" id="KW-0315">Glutamine amidotransferase</keyword>
<reference evidence="15 17" key="1">
    <citation type="submission" date="2015-11" db="EMBL/GenBank/DDBJ databases">
        <title>Genomic analysis of 38 Legionella species identifies large and diverse effector repertoires.</title>
        <authorList>
            <person name="Burstein D."/>
            <person name="Amaro F."/>
            <person name="Zusman T."/>
            <person name="Lifshitz Z."/>
            <person name="Cohen O."/>
            <person name="Gilbert J.A."/>
            <person name="Pupko T."/>
            <person name="Shuman H.A."/>
            <person name="Segal G."/>
        </authorList>
    </citation>
    <scope>NUCLEOTIDE SEQUENCE [LARGE SCALE GENOMIC DNA]</scope>
    <source>
        <strain evidence="15 17">CDC#1407-AL-14</strain>
    </source>
</reference>
<dbReference type="AlphaFoldDB" id="A0A378IID1"/>
<dbReference type="PANTHER" id="PTHR42701">
    <property type="entry name" value="IMIDAZOLE GLYCEROL PHOSPHATE SYNTHASE SUBUNIT HISH"/>
    <property type="match status" value="1"/>
</dbReference>
<evidence type="ECO:0000256" key="2">
    <source>
        <dbReference type="ARBA" id="ARBA00005091"/>
    </source>
</evidence>
<keyword evidence="4 12" id="KW-0963">Cytoplasm</keyword>
<dbReference type="HAMAP" id="MF_00278">
    <property type="entry name" value="HisH"/>
    <property type="match status" value="1"/>
</dbReference>
<evidence type="ECO:0000259" key="14">
    <source>
        <dbReference type="Pfam" id="PF00117"/>
    </source>
</evidence>
<evidence type="ECO:0000313" key="17">
    <source>
        <dbReference type="Proteomes" id="UP000054735"/>
    </source>
</evidence>
<evidence type="ECO:0000256" key="11">
    <source>
        <dbReference type="ARBA" id="ARBA00049534"/>
    </source>
</evidence>
<dbReference type="PIRSF" id="PIRSF000495">
    <property type="entry name" value="Amidotransf_hisH"/>
    <property type="match status" value="1"/>
</dbReference>
<name>A0A378IID1_9GAMM</name>
<dbReference type="InterPro" id="IPR029062">
    <property type="entry name" value="Class_I_gatase-like"/>
</dbReference>
<dbReference type="EMBL" id="UGNW01000001">
    <property type="protein sequence ID" value="STX31934.1"/>
    <property type="molecule type" value="Genomic_DNA"/>
</dbReference>
<dbReference type="GO" id="GO:0016829">
    <property type="term" value="F:lyase activity"/>
    <property type="evidence" value="ECO:0007669"/>
    <property type="project" value="UniProtKB-KW"/>
</dbReference>
<dbReference type="GO" id="GO:0000107">
    <property type="term" value="F:imidazoleglycerol-phosphate synthase activity"/>
    <property type="evidence" value="ECO:0007669"/>
    <property type="project" value="UniProtKB-UniRule"/>
</dbReference>